<dbReference type="InterPro" id="IPR001130">
    <property type="entry name" value="TatD-like"/>
</dbReference>
<dbReference type="AlphaFoldDB" id="A0A6J5VMQ1"/>
<gene>
    <name evidence="1" type="ORF">CURHAP_LOCUS47204</name>
</gene>
<name>A0A6J5VMQ1_PRUAR</name>
<protein>
    <recommendedName>
        <fullName evidence="3">TatD related DNase</fullName>
    </recommendedName>
</protein>
<proteinExistence type="predicted"/>
<dbReference type="Pfam" id="PF01026">
    <property type="entry name" value="TatD_DNase"/>
    <property type="match status" value="1"/>
</dbReference>
<dbReference type="EMBL" id="CAEKDK010000007">
    <property type="protein sequence ID" value="CAB4288957.1"/>
    <property type="molecule type" value="Genomic_DNA"/>
</dbReference>
<dbReference type="GO" id="GO:0016788">
    <property type="term" value="F:hydrolase activity, acting on ester bonds"/>
    <property type="evidence" value="ECO:0007669"/>
    <property type="project" value="InterPro"/>
</dbReference>
<dbReference type="Gene3D" id="3.20.20.140">
    <property type="entry name" value="Metal-dependent hydrolases"/>
    <property type="match status" value="1"/>
</dbReference>
<dbReference type="Proteomes" id="UP000507222">
    <property type="component" value="Unassembled WGS sequence"/>
</dbReference>
<evidence type="ECO:0000313" key="1">
    <source>
        <dbReference type="EMBL" id="CAB4288957.1"/>
    </source>
</evidence>
<dbReference type="SUPFAM" id="SSF51556">
    <property type="entry name" value="Metallo-dependent hydrolases"/>
    <property type="match status" value="1"/>
</dbReference>
<dbReference type="InterPro" id="IPR032466">
    <property type="entry name" value="Metal_Hydrolase"/>
</dbReference>
<dbReference type="PANTHER" id="PTHR47176">
    <property type="entry name" value="OSJNBA0020J04.13 PROTEIN"/>
    <property type="match status" value="1"/>
</dbReference>
<reference evidence="1 2" key="1">
    <citation type="submission" date="2020-05" db="EMBL/GenBank/DDBJ databases">
        <authorList>
            <person name="Campoy J."/>
            <person name="Schneeberger K."/>
            <person name="Spophaly S."/>
        </authorList>
    </citation>
    <scope>NUCLEOTIDE SEQUENCE [LARGE SCALE GENOMIC DNA]</scope>
    <source>
        <strain evidence="1">PruArmRojPasFocal</strain>
    </source>
</reference>
<evidence type="ECO:0000313" key="2">
    <source>
        <dbReference type="Proteomes" id="UP000507222"/>
    </source>
</evidence>
<sequence>MKLFDAHCHLQDPRIFDKAPQLIAAAVDSGVVRFAVNGVSEVPLSISYIFSLLIVMPMAAQHRHFNNSIQKDWHLVKQISESYPCVIPCFGLHPWYVAERTLNWLNTLKQFFEATPSAAVGEIGLDKGSQGKKVDFTDQVNVFRQQLGIAKELKRPASIHCVHAFGELLQIMKYACTHTHTHITEQAIVDGNQIESGLFTVPAPHLKRFLAIATTGFHGSLSLARRLILQLDVFMQNNLGEGIICFSMASLGPFPAGVILHSYLGSAEMVPEFANLGAYFSFSGFLMSMEVHKAKRMLKMVPSERILLETDAPDALPKSELDSAHLVEGASLPEELQSIEISSAPFDGARDVSTFPKEALNHPENIHKVVLIYVASLVEMTKEELAEVTYQNAREEEGGEGENEGWGWEVRMRERELQFPEEKMRGDGGIWLEIAGVSGMRDDDCSMDVCLWKERKKMEAWVALAYFQQLDESFIKLLGDLTEEKIGSNGRTRLEIEGVSEGMLAFDEFLWLLGGLQQPRQLDFSMWAMSHPLLFLVFLPKLEEKEWVRVLVKKVACEFAQAAGDNLFDQAIGTLLSHAYPYVWAQEMSSSFGAPRQPKTSTSWPINEPREYLAKRLEEELFAHEIAGGDVRDAKEVGEARGIGAFANVWEVREDPWTFMSVMLHKKRIFVDDRRRRCDVNFRI</sequence>
<organism evidence="1 2">
    <name type="scientific">Prunus armeniaca</name>
    <name type="common">Apricot</name>
    <name type="synonym">Armeniaca vulgaris</name>
    <dbReference type="NCBI Taxonomy" id="36596"/>
    <lineage>
        <taxon>Eukaryota</taxon>
        <taxon>Viridiplantae</taxon>
        <taxon>Streptophyta</taxon>
        <taxon>Embryophyta</taxon>
        <taxon>Tracheophyta</taxon>
        <taxon>Spermatophyta</taxon>
        <taxon>Magnoliopsida</taxon>
        <taxon>eudicotyledons</taxon>
        <taxon>Gunneridae</taxon>
        <taxon>Pentapetalae</taxon>
        <taxon>rosids</taxon>
        <taxon>fabids</taxon>
        <taxon>Rosales</taxon>
        <taxon>Rosaceae</taxon>
        <taxon>Amygdaloideae</taxon>
        <taxon>Amygdaleae</taxon>
        <taxon>Prunus</taxon>
    </lineage>
</organism>
<dbReference type="CDD" id="cd01310">
    <property type="entry name" value="TatD_DNAse"/>
    <property type="match status" value="1"/>
</dbReference>
<accession>A0A6J5VMQ1</accession>
<evidence type="ECO:0008006" key="3">
    <source>
        <dbReference type="Google" id="ProtNLM"/>
    </source>
</evidence>
<dbReference type="PANTHER" id="PTHR47176:SF1">
    <property type="entry name" value="OS04G0577500 PROTEIN"/>
    <property type="match status" value="1"/>
</dbReference>